<dbReference type="EMBL" id="BDDD01005294">
    <property type="protein sequence ID" value="GAV89158.1"/>
    <property type="molecule type" value="Genomic_DNA"/>
</dbReference>
<comment type="caution">
    <text evidence="1">The sequence shown here is derived from an EMBL/GenBank/DDBJ whole genome shotgun (WGS) entry which is preliminary data.</text>
</comment>
<dbReference type="SUPFAM" id="SSF48371">
    <property type="entry name" value="ARM repeat"/>
    <property type="match status" value="1"/>
</dbReference>
<dbReference type="InParanoid" id="A0A1Q3DA62"/>
<reference evidence="2" key="1">
    <citation type="submission" date="2016-04" db="EMBL/GenBank/DDBJ databases">
        <title>Cephalotus genome sequencing.</title>
        <authorList>
            <person name="Fukushima K."/>
            <person name="Hasebe M."/>
            <person name="Fang X."/>
        </authorList>
    </citation>
    <scope>NUCLEOTIDE SEQUENCE [LARGE SCALE GENOMIC DNA]</scope>
    <source>
        <strain evidence="2">cv. St1</strain>
    </source>
</reference>
<proteinExistence type="predicted"/>
<protein>
    <submittedName>
        <fullName evidence="1">Uncharacterized protein</fullName>
    </submittedName>
</protein>
<keyword evidence="2" id="KW-1185">Reference proteome</keyword>
<accession>A0A1Q3DA62</accession>
<name>A0A1Q3DA62_CEPFO</name>
<sequence>MEDPSKEEISQVLKILEALKQASHELQAHPTHRNSAESNSPAIKALLELETESETILSKDPHLSTLSHNLAELKNIVETLHKSRGHHSIKSFLTRRVSTQSISRVAGSIESEIQAWIDRESIDSLTKALTRALKEDNFVENEDEIVNLLTQLESRVLQGFNRELQDLVLKAKVFSLLEMVLCNPNCLKRTREHCAFTIAALIKFNKDVFVGQVLMKSTIHALLTMASSHSMNVLCTLIKSIKSPFVDEIESNGEIPKIISLLDAKEVEMKILAMNCILEIGYFGRKEAIEAMFKEGLIKKLVELQRSELGGDLIDLGRFDEDENENENENGREVTVVGLVVEGRRGRRERRFLESHPFASCVARFAVQLEVGEGLRQREKRAFKQEILVRVREECTSDAESATIIAEVLWGSSP</sequence>
<dbReference type="OrthoDB" id="779821at2759"/>
<dbReference type="InterPro" id="IPR016024">
    <property type="entry name" value="ARM-type_fold"/>
</dbReference>
<evidence type="ECO:0000313" key="2">
    <source>
        <dbReference type="Proteomes" id="UP000187406"/>
    </source>
</evidence>
<gene>
    <name evidence="1" type="ORF">CFOL_v3_32577</name>
</gene>
<dbReference type="PANTHER" id="PTHR35834:SF2">
    <property type="entry name" value="ATAXIN-10 DOMAIN-CONTAINING PROTEIN"/>
    <property type="match status" value="1"/>
</dbReference>
<organism evidence="1 2">
    <name type="scientific">Cephalotus follicularis</name>
    <name type="common">Albany pitcher plant</name>
    <dbReference type="NCBI Taxonomy" id="3775"/>
    <lineage>
        <taxon>Eukaryota</taxon>
        <taxon>Viridiplantae</taxon>
        <taxon>Streptophyta</taxon>
        <taxon>Embryophyta</taxon>
        <taxon>Tracheophyta</taxon>
        <taxon>Spermatophyta</taxon>
        <taxon>Magnoliopsida</taxon>
        <taxon>eudicotyledons</taxon>
        <taxon>Gunneridae</taxon>
        <taxon>Pentapetalae</taxon>
        <taxon>rosids</taxon>
        <taxon>fabids</taxon>
        <taxon>Oxalidales</taxon>
        <taxon>Cephalotaceae</taxon>
        <taxon>Cephalotus</taxon>
    </lineage>
</organism>
<dbReference type="PANTHER" id="PTHR35834">
    <property type="entry name" value="ARMADILLO-TYPE FOLD PROTEIN-RELATED"/>
    <property type="match status" value="1"/>
</dbReference>
<dbReference type="InterPro" id="IPR011989">
    <property type="entry name" value="ARM-like"/>
</dbReference>
<dbReference type="AlphaFoldDB" id="A0A1Q3DA62"/>
<dbReference type="Gene3D" id="1.25.10.10">
    <property type="entry name" value="Leucine-rich Repeat Variant"/>
    <property type="match status" value="1"/>
</dbReference>
<dbReference type="Proteomes" id="UP000187406">
    <property type="component" value="Unassembled WGS sequence"/>
</dbReference>
<evidence type="ECO:0000313" key="1">
    <source>
        <dbReference type="EMBL" id="GAV89158.1"/>
    </source>
</evidence>